<keyword evidence="2" id="KW-1003">Cell membrane</keyword>
<evidence type="ECO:0000256" key="6">
    <source>
        <dbReference type="SAM" id="Phobius"/>
    </source>
</evidence>
<dbReference type="GO" id="GO:0005886">
    <property type="term" value="C:plasma membrane"/>
    <property type="evidence" value="ECO:0007669"/>
    <property type="project" value="UniProtKB-SubCell"/>
</dbReference>
<dbReference type="InterPro" id="IPR051542">
    <property type="entry name" value="Hydrogenase_cytochrome"/>
</dbReference>
<feature type="transmembrane region" description="Helical" evidence="6">
    <location>
        <begin position="71"/>
        <end position="92"/>
    </location>
</feature>
<evidence type="ECO:0000259" key="7">
    <source>
        <dbReference type="Pfam" id="PF01292"/>
    </source>
</evidence>
<name>A0A8J6XI82_9CYAN</name>
<dbReference type="InterPro" id="IPR016174">
    <property type="entry name" value="Di-haem_cyt_TM"/>
</dbReference>
<dbReference type="Proteomes" id="UP000629098">
    <property type="component" value="Unassembled WGS sequence"/>
</dbReference>
<feature type="transmembrane region" description="Helical" evidence="6">
    <location>
        <begin position="165"/>
        <end position="184"/>
    </location>
</feature>
<sequence>MTSTVPFKNRKLPSQALGAKAFHWLNIISLSLMLTSGLQIYNANPVFGGREGLHIPLIFTLGGWLAGGRHWHFAAMWLFSLNLFWYGIYILVTRRWRHRFVGVNDLNALQKSKNPQRLVYAWHRIVYTAIFPVLLLALFTGIGMYKPAQFPWIVEMFGSWQALRVVHFSSVPIVIVFAMLHSWLGRRAGGERLTESMFW</sequence>
<comment type="subcellular location">
    <subcellularLocation>
        <location evidence="1">Cell membrane</location>
        <topology evidence="1">Multi-pass membrane protein</topology>
    </subcellularLocation>
</comment>
<gene>
    <name evidence="8" type="ORF">ICL16_17015</name>
</gene>
<evidence type="ECO:0000256" key="2">
    <source>
        <dbReference type="ARBA" id="ARBA00022475"/>
    </source>
</evidence>
<dbReference type="AlphaFoldDB" id="A0A8J6XI82"/>
<dbReference type="GO" id="GO:0020037">
    <property type="term" value="F:heme binding"/>
    <property type="evidence" value="ECO:0007669"/>
    <property type="project" value="TreeGrafter"/>
</dbReference>
<dbReference type="EMBL" id="JACXAE010000059">
    <property type="protein sequence ID" value="MBD2773725.1"/>
    <property type="molecule type" value="Genomic_DNA"/>
</dbReference>
<organism evidence="8 9">
    <name type="scientific">Iningainema tapete BLCC-T55</name>
    <dbReference type="NCBI Taxonomy" id="2748662"/>
    <lineage>
        <taxon>Bacteria</taxon>
        <taxon>Bacillati</taxon>
        <taxon>Cyanobacteriota</taxon>
        <taxon>Cyanophyceae</taxon>
        <taxon>Nostocales</taxon>
        <taxon>Scytonemataceae</taxon>
        <taxon>Iningainema tapete</taxon>
    </lineage>
</organism>
<dbReference type="PANTHER" id="PTHR30485">
    <property type="entry name" value="NI/FE-HYDROGENASE 1 B-TYPE CYTOCHROME SUBUNIT"/>
    <property type="match status" value="1"/>
</dbReference>
<accession>A0A8J6XI82</accession>
<keyword evidence="4 6" id="KW-1133">Transmembrane helix</keyword>
<reference evidence="8" key="1">
    <citation type="submission" date="2020-09" db="EMBL/GenBank/DDBJ databases">
        <title>Iningainema tapete sp. nov. (Scytonemataceae, Cyanobacteria) from greenhouses in central Florida (USA) produces two types of nodularin with biosynthetic potential for microcystin-LR and anabaenopeptins.</title>
        <authorList>
            <person name="Berthold D.E."/>
            <person name="Lefler F.W."/>
            <person name="Huang I.-S."/>
            <person name="Abdulla H."/>
            <person name="Zimba P.V."/>
            <person name="Laughinghouse H.D. IV."/>
        </authorList>
    </citation>
    <scope>NUCLEOTIDE SEQUENCE</scope>
    <source>
        <strain evidence="8">BLCCT55</strain>
    </source>
</reference>
<dbReference type="PANTHER" id="PTHR30485:SF1">
    <property type="entry name" value="CYTOCHROME YDHU-RELATED"/>
    <property type="match status" value="1"/>
</dbReference>
<keyword evidence="3 6" id="KW-0812">Transmembrane</keyword>
<evidence type="ECO:0000256" key="4">
    <source>
        <dbReference type="ARBA" id="ARBA00022989"/>
    </source>
</evidence>
<feature type="transmembrane region" description="Helical" evidence="6">
    <location>
        <begin position="125"/>
        <end position="145"/>
    </location>
</feature>
<keyword evidence="5 6" id="KW-0472">Membrane</keyword>
<proteinExistence type="predicted"/>
<protein>
    <submittedName>
        <fullName evidence="8">Cytochrome b/b6 domain-containing protein</fullName>
    </submittedName>
</protein>
<keyword evidence="9" id="KW-1185">Reference proteome</keyword>
<feature type="transmembrane region" description="Helical" evidence="6">
    <location>
        <begin position="21"/>
        <end position="41"/>
    </location>
</feature>
<evidence type="ECO:0000256" key="3">
    <source>
        <dbReference type="ARBA" id="ARBA00022692"/>
    </source>
</evidence>
<feature type="domain" description="Cytochrome b561 bacterial/Ni-hydrogenase" evidence="7">
    <location>
        <begin position="17"/>
        <end position="181"/>
    </location>
</feature>
<dbReference type="Gene3D" id="1.20.950.20">
    <property type="entry name" value="Transmembrane di-heme cytochromes, Chain C"/>
    <property type="match status" value="1"/>
</dbReference>
<dbReference type="RefSeq" id="WP_190829858.1">
    <property type="nucleotide sequence ID" value="NZ_CAWPPI010000059.1"/>
</dbReference>
<evidence type="ECO:0000313" key="8">
    <source>
        <dbReference type="EMBL" id="MBD2773725.1"/>
    </source>
</evidence>
<evidence type="ECO:0000256" key="5">
    <source>
        <dbReference type="ARBA" id="ARBA00023136"/>
    </source>
</evidence>
<comment type="caution">
    <text evidence="8">The sequence shown here is derived from an EMBL/GenBank/DDBJ whole genome shotgun (WGS) entry which is preliminary data.</text>
</comment>
<dbReference type="GO" id="GO:0009055">
    <property type="term" value="F:electron transfer activity"/>
    <property type="evidence" value="ECO:0007669"/>
    <property type="project" value="InterPro"/>
</dbReference>
<evidence type="ECO:0000313" key="9">
    <source>
        <dbReference type="Proteomes" id="UP000629098"/>
    </source>
</evidence>
<dbReference type="InterPro" id="IPR011577">
    <property type="entry name" value="Cyt_b561_bac/Ni-Hgenase"/>
</dbReference>
<evidence type="ECO:0000256" key="1">
    <source>
        <dbReference type="ARBA" id="ARBA00004651"/>
    </source>
</evidence>
<dbReference type="SUPFAM" id="SSF81342">
    <property type="entry name" value="Transmembrane di-heme cytochromes"/>
    <property type="match status" value="1"/>
</dbReference>
<dbReference type="Pfam" id="PF01292">
    <property type="entry name" value="Ni_hydr_CYTB"/>
    <property type="match status" value="1"/>
</dbReference>
<dbReference type="GO" id="GO:0022904">
    <property type="term" value="P:respiratory electron transport chain"/>
    <property type="evidence" value="ECO:0007669"/>
    <property type="project" value="InterPro"/>
</dbReference>